<gene>
    <name evidence="1" type="ORF">Cvel_32614</name>
</gene>
<organism evidence="1">
    <name type="scientific">Chromera velia CCMP2878</name>
    <dbReference type="NCBI Taxonomy" id="1169474"/>
    <lineage>
        <taxon>Eukaryota</taxon>
        <taxon>Sar</taxon>
        <taxon>Alveolata</taxon>
        <taxon>Colpodellida</taxon>
        <taxon>Chromeraceae</taxon>
        <taxon>Chromera</taxon>
    </lineage>
</organism>
<proteinExistence type="predicted"/>
<dbReference type="VEuPathDB" id="CryptoDB:Cvel_32614"/>
<sequence>RFDGSLPCDHQIRTGCKPLSLVERCPPLHTAPSTASWASGASSPSSPSWLANLSPLLAPPPSPLLTVSMIEKEWRMYGWVIGGVRKSV</sequence>
<reference evidence="1" key="1">
    <citation type="submission" date="2014-11" db="EMBL/GenBank/DDBJ databases">
        <authorList>
            <person name="Otto D Thomas"/>
            <person name="Naeem Raeece"/>
        </authorList>
    </citation>
    <scope>NUCLEOTIDE SEQUENCE</scope>
</reference>
<name>A0A0G4HWB7_9ALVE</name>
<feature type="non-terminal residue" evidence="1">
    <location>
        <position position="1"/>
    </location>
</feature>
<protein>
    <submittedName>
        <fullName evidence="1">Uncharacterized protein</fullName>
    </submittedName>
</protein>
<dbReference type="EMBL" id="CDMZ01004144">
    <property type="protein sequence ID" value="CEM48781.1"/>
    <property type="molecule type" value="Genomic_DNA"/>
</dbReference>
<dbReference type="AlphaFoldDB" id="A0A0G4HWB7"/>
<accession>A0A0G4HWB7</accession>
<evidence type="ECO:0000313" key="1">
    <source>
        <dbReference type="EMBL" id="CEM48781.1"/>
    </source>
</evidence>